<name>A0A813LVR7_POLGL</name>
<evidence type="ECO:0000313" key="2">
    <source>
        <dbReference type="EMBL" id="CAE8742945.1"/>
    </source>
</evidence>
<accession>A0A813LVR7</accession>
<dbReference type="AlphaFoldDB" id="A0A813LVR7"/>
<evidence type="ECO:0000313" key="3">
    <source>
        <dbReference type="Proteomes" id="UP000626109"/>
    </source>
</evidence>
<reference evidence="2" key="1">
    <citation type="submission" date="2021-02" db="EMBL/GenBank/DDBJ databases">
        <authorList>
            <person name="Dougan E. K."/>
            <person name="Rhodes N."/>
            <person name="Thang M."/>
            <person name="Chan C."/>
        </authorList>
    </citation>
    <scope>NUCLEOTIDE SEQUENCE</scope>
</reference>
<protein>
    <submittedName>
        <fullName evidence="2">Uncharacterized protein</fullName>
    </submittedName>
</protein>
<proteinExistence type="predicted"/>
<dbReference type="Proteomes" id="UP000626109">
    <property type="component" value="Unassembled WGS sequence"/>
</dbReference>
<organism evidence="2 3">
    <name type="scientific">Polarella glacialis</name>
    <name type="common">Dinoflagellate</name>
    <dbReference type="NCBI Taxonomy" id="89957"/>
    <lineage>
        <taxon>Eukaryota</taxon>
        <taxon>Sar</taxon>
        <taxon>Alveolata</taxon>
        <taxon>Dinophyceae</taxon>
        <taxon>Suessiales</taxon>
        <taxon>Suessiaceae</taxon>
        <taxon>Polarella</taxon>
    </lineage>
</organism>
<feature type="region of interest" description="Disordered" evidence="1">
    <location>
        <begin position="115"/>
        <end position="151"/>
    </location>
</feature>
<dbReference type="SUPFAM" id="SSF55486">
    <property type="entry name" value="Metalloproteases ('zincins'), catalytic domain"/>
    <property type="match status" value="1"/>
</dbReference>
<gene>
    <name evidence="2" type="ORF">PGLA2088_LOCUS51182</name>
</gene>
<comment type="caution">
    <text evidence="2">The sequence shown here is derived from an EMBL/GenBank/DDBJ whole genome shotgun (WGS) entry which is preliminary data.</text>
</comment>
<dbReference type="EMBL" id="CAJNNW010037567">
    <property type="protein sequence ID" value="CAE8742945.1"/>
    <property type="molecule type" value="Genomic_DNA"/>
</dbReference>
<sequence length="182" mass="20273">MASCECRFGQLRHSYHFYLNSYGNQADDPIVLAFAAAQASGRYDKVADYHGNLRVAYAMTNKEEYFASLSAAYFSMNDIYPFSRSDLKEFDKQGFALMQRLWHLGEEDLVQSPRTESCSCSEASDDDLGERPQDPKPGQTGQKKYGRDLEKQTGKTANSLCGQGRCTGALRNVLNYLGVCGA</sequence>
<evidence type="ECO:0000256" key="1">
    <source>
        <dbReference type="SAM" id="MobiDB-lite"/>
    </source>
</evidence>